<feature type="binding site" evidence="13">
    <location>
        <begin position="95"/>
        <end position="98"/>
    </location>
    <ligand>
        <name>NAD(+)</name>
        <dbReference type="ChEBI" id="CHEBI:57540"/>
    </ligand>
</feature>
<dbReference type="PIRSF" id="PIRSF000161">
    <property type="entry name" value="DHPR"/>
    <property type="match status" value="1"/>
</dbReference>
<evidence type="ECO:0000256" key="7">
    <source>
        <dbReference type="ARBA" id="ARBA00023027"/>
    </source>
</evidence>
<gene>
    <name evidence="13 16" type="primary">dapB</name>
    <name evidence="16" type="ORF">ENX73_01030</name>
</gene>
<dbReference type="PANTHER" id="PTHR20836">
    <property type="entry name" value="DIHYDRODIPICOLINATE REDUCTASE"/>
    <property type="match status" value="1"/>
</dbReference>
<dbReference type="Gene3D" id="3.30.360.10">
    <property type="entry name" value="Dihydrodipicolinate Reductase, domain 2"/>
    <property type="match status" value="2"/>
</dbReference>
<dbReference type="UniPathway" id="UPA00034">
    <property type="reaction ID" value="UER00018"/>
</dbReference>
<evidence type="ECO:0000256" key="9">
    <source>
        <dbReference type="ARBA" id="ARBA00037922"/>
    </source>
</evidence>
<dbReference type="GO" id="GO:0016726">
    <property type="term" value="F:oxidoreductase activity, acting on CH or CH2 groups, NAD or NADP as acceptor"/>
    <property type="evidence" value="ECO:0007669"/>
    <property type="project" value="UniProtKB-UniRule"/>
</dbReference>
<dbReference type="InterPro" id="IPR022664">
    <property type="entry name" value="DapB_N_CS"/>
</dbReference>
<evidence type="ECO:0000256" key="12">
    <source>
        <dbReference type="ARBA" id="ARBA00049396"/>
    </source>
</evidence>
<comment type="catalytic activity">
    <reaction evidence="12 13">
        <text>(S)-2,3,4,5-tetrahydrodipicolinate + NAD(+) + H2O = (2S,4S)-4-hydroxy-2,3,4,5-tetrahydrodipicolinate + NADH + H(+)</text>
        <dbReference type="Rhea" id="RHEA:35323"/>
        <dbReference type="ChEBI" id="CHEBI:15377"/>
        <dbReference type="ChEBI" id="CHEBI:15378"/>
        <dbReference type="ChEBI" id="CHEBI:16845"/>
        <dbReference type="ChEBI" id="CHEBI:57540"/>
        <dbReference type="ChEBI" id="CHEBI:57945"/>
        <dbReference type="ChEBI" id="CHEBI:67139"/>
        <dbReference type="EC" id="1.17.1.8"/>
    </reaction>
</comment>
<keyword evidence="4 13" id="KW-0521">NADP</keyword>
<evidence type="ECO:0000259" key="14">
    <source>
        <dbReference type="Pfam" id="PF01113"/>
    </source>
</evidence>
<evidence type="ECO:0000256" key="10">
    <source>
        <dbReference type="ARBA" id="ARBA00038983"/>
    </source>
</evidence>
<protein>
    <recommendedName>
        <fullName evidence="10 13">4-hydroxy-tetrahydrodipicolinate reductase</fullName>
        <shortName evidence="13">HTPA reductase</shortName>
        <ecNumber evidence="10 13">1.17.1.8</ecNumber>
    </recommendedName>
</protein>
<feature type="binding site" evidence="13">
    <location>
        <begin position="137"/>
        <end position="138"/>
    </location>
    <ligand>
        <name>(S)-2,3,4,5-tetrahydrodipicolinate</name>
        <dbReference type="ChEBI" id="CHEBI:16845"/>
    </ligand>
</feature>
<dbReference type="CDD" id="cd02274">
    <property type="entry name" value="DHDPR_N"/>
    <property type="match status" value="1"/>
</dbReference>
<dbReference type="GO" id="GO:0005829">
    <property type="term" value="C:cytosol"/>
    <property type="evidence" value="ECO:0007669"/>
    <property type="project" value="TreeGrafter"/>
</dbReference>
<feature type="domain" description="Dihydrodipicolinate reductase N-terminal" evidence="14">
    <location>
        <begin position="42"/>
        <end position="98"/>
    </location>
</feature>
<comment type="caution">
    <text evidence="13">Was originally thought to be a dihydrodipicolinate reductase (DHDPR), catalyzing the conversion of dihydrodipicolinate to tetrahydrodipicolinate. However, it was shown in E.coli that the substrate of the enzymatic reaction is not dihydrodipicolinate (DHDP) but in fact (2S,4S)-4-hydroxy-2,3,4,5-tetrahydrodipicolinic acid (HTPA), the product released by the DapA-catalyzed reaction.</text>
</comment>
<dbReference type="SUPFAM" id="SSF51735">
    <property type="entry name" value="NAD(P)-binding Rossmann-fold domains"/>
    <property type="match status" value="1"/>
</dbReference>
<dbReference type="GO" id="GO:0051287">
    <property type="term" value="F:NAD binding"/>
    <property type="evidence" value="ECO:0007669"/>
    <property type="project" value="UniProtKB-UniRule"/>
</dbReference>
<evidence type="ECO:0000256" key="5">
    <source>
        <dbReference type="ARBA" id="ARBA00022915"/>
    </source>
</evidence>
<dbReference type="GO" id="GO:0008839">
    <property type="term" value="F:4-hydroxy-tetrahydrodipicolinate reductase"/>
    <property type="evidence" value="ECO:0007669"/>
    <property type="project" value="UniProtKB-UniRule"/>
</dbReference>
<comment type="caution">
    <text evidence="16">The sequence shown here is derived from an EMBL/GenBank/DDBJ whole genome shotgun (WGS) entry which is preliminary data.</text>
</comment>
<sequence length="214" mass="23995">MDFGLVGFSGKMGKVINETFAERDYRMVLKVDGSTRSVDGIPKVIIDFSRPEALPQTIDLCVRYSSPLVIGTTGLDEDEFKKLKELSKVVPIVQSYNFSIGITLMIKMLEEFSSKLSDWDVEIVETHHVHKKDSPSGTAIMLRNAIKNDVKIHSIRIGGIPGDHAVIFANDGEVFEISHRAISRRAFSLGVLRASEWIIDKKPDFYKFSDVIYG</sequence>
<feature type="binding site" evidence="13">
    <location>
        <position position="128"/>
    </location>
    <ligand>
        <name>(S)-2,3,4,5-tetrahydrodipicolinate</name>
        <dbReference type="ChEBI" id="CHEBI:16845"/>
    </ligand>
</feature>
<evidence type="ECO:0000256" key="2">
    <source>
        <dbReference type="ARBA" id="ARBA00022490"/>
    </source>
</evidence>
<comment type="pathway">
    <text evidence="9 13">Amino-acid biosynthesis; L-lysine biosynthesis via DAP pathway; (S)-tetrahydrodipicolinate from L-aspartate: step 4/4.</text>
</comment>
<evidence type="ECO:0000256" key="1">
    <source>
        <dbReference type="ARBA" id="ARBA00006642"/>
    </source>
</evidence>
<comment type="similarity">
    <text evidence="1 13">Belongs to the DapB family.</text>
</comment>
<accession>A0A7V3RDM0</accession>
<comment type="catalytic activity">
    <reaction evidence="11 13">
        <text>(S)-2,3,4,5-tetrahydrodipicolinate + NADP(+) + H2O = (2S,4S)-4-hydroxy-2,3,4,5-tetrahydrodipicolinate + NADPH + H(+)</text>
        <dbReference type="Rhea" id="RHEA:35331"/>
        <dbReference type="ChEBI" id="CHEBI:15377"/>
        <dbReference type="ChEBI" id="CHEBI:15378"/>
        <dbReference type="ChEBI" id="CHEBI:16845"/>
        <dbReference type="ChEBI" id="CHEBI:57783"/>
        <dbReference type="ChEBI" id="CHEBI:58349"/>
        <dbReference type="ChEBI" id="CHEBI:67139"/>
        <dbReference type="EC" id="1.17.1.8"/>
    </reaction>
</comment>
<feature type="binding site" evidence="13">
    <location>
        <begin position="71"/>
        <end position="73"/>
    </location>
    <ligand>
        <name>NAD(+)</name>
        <dbReference type="ChEBI" id="CHEBI:57540"/>
    </ligand>
</feature>
<comment type="function">
    <text evidence="13">Catalyzes the conversion of 4-hydroxy-tetrahydrodipicolinate (HTPA) to tetrahydrodipicolinate.</text>
</comment>
<evidence type="ECO:0000313" key="16">
    <source>
        <dbReference type="EMBL" id="HGE74695.1"/>
    </source>
</evidence>
<reference evidence="16" key="1">
    <citation type="journal article" date="2020" name="mSystems">
        <title>Genome- and Community-Level Interaction Insights into Carbon Utilization and Element Cycling Functions of Hydrothermarchaeota in Hydrothermal Sediment.</title>
        <authorList>
            <person name="Zhou Z."/>
            <person name="Liu Y."/>
            <person name="Xu W."/>
            <person name="Pan J."/>
            <person name="Luo Z.H."/>
            <person name="Li M."/>
        </authorList>
    </citation>
    <scope>NUCLEOTIDE SEQUENCE [LARGE SCALE GENOMIC DNA]</scope>
    <source>
        <strain evidence="16">SpSt-966</strain>
    </source>
</reference>
<dbReference type="InterPro" id="IPR022663">
    <property type="entry name" value="DapB_C"/>
</dbReference>
<evidence type="ECO:0000256" key="13">
    <source>
        <dbReference type="HAMAP-Rule" id="MF_00102"/>
    </source>
</evidence>
<keyword evidence="2 13" id="KW-0963">Cytoplasm</keyword>
<evidence type="ECO:0000256" key="4">
    <source>
        <dbReference type="ARBA" id="ARBA00022857"/>
    </source>
</evidence>
<feature type="domain" description="Dihydrodipicolinate reductase C-terminal" evidence="15">
    <location>
        <begin position="101"/>
        <end position="212"/>
    </location>
</feature>
<dbReference type="SUPFAM" id="SSF55347">
    <property type="entry name" value="Glyceraldehyde-3-phosphate dehydrogenase-like, C-terminal domain"/>
    <property type="match status" value="1"/>
</dbReference>
<keyword evidence="5 13" id="KW-0220">Diaminopimelate biosynthesis</keyword>
<dbReference type="InterPro" id="IPR000846">
    <property type="entry name" value="DapB_N"/>
</dbReference>
<feature type="binding site" evidence="13">
    <location>
        <begin position="7"/>
        <end position="12"/>
    </location>
    <ligand>
        <name>NAD(+)</name>
        <dbReference type="ChEBI" id="CHEBI:57540"/>
    </ligand>
</feature>
<dbReference type="EMBL" id="DTPE01000045">
    <property type="protein sequence ID" value="HGE74695.1"/>
    <property type="molecule type" value="Genomic_DNA"/>
</dbReference>
<comment type="subunit">
    <text evidence="13">Homotetramer.</text>
</comment>
<feature type="binding site" evidence="13">
    <location>
        <position position="36"/>
    </location>
    <ligand>
        <name>NADP(+)</name>
        <dbReference type="ChEBI" id="CHEBI:58349"/>
    </ligand>
</feature>
<dbReference type="EC" id="1.17.1.8" evidence="10 13"/>
<dbReference type="Pfam" id="PF01113">
    <property type="entry name" value="DapB_N"/>
    <property type="match status" value="1"/>
</dbReference>
<dbReference type="PANTHER" id="PTHR20836:SF0">
    <property type="entry name" value="4-HYDROXY-TETRAHYDRODIPICOLINATE REDUCTASE 1, CHLOROPLASTIC-RELATED"/>
    <property type="match status" value="1"/>
</dbReference>
<feature type="binding site" evidence="13">
    <location>
        <position position="32"/>
    </location>
    <ligand>
        <name>NAD(+)</name>
        <dbReference type="ChEBI" id="CHEBI:57540"/>
    </ligand>
</feature>
<feature type="active site" description="Proton donor" evidence="13">
    <location>
        <position position="131"/>
    </location>
</feature>
<dbReference type="InterPro" id="IPR023940">
    <property type="entry name" value="DHDPR_bac"/>
</dbReference>
<dbReference type="AlphaFoldDB" id="A0A7V3RDM0"/>
<evidence type="ECO:0000256" key="11">
    <source>
        <dbReference type="ARBA" id="ARBA00049080"/>
    </source>
</evidence>
<organism evidence="16">
    <name type="scientific">Mesoaciditoga lauensis</name>
    <dbReference type="NCBI Taxonomy" id="1495039"/>
    <lineage>
        <taxon>Bacteria</taxon>
        <taxon>Thermotogati</taxon>
        <taxon>Thermotogota</taxon>
        <taxon>Thermotogae</taxon>
        <taxon>Mesoaciditogales</taxon>
        <taxon>Mesoaciditogaceae</taxon>
        <taxon>Mesoaciditoga</taxon>
    </lineage>
</organism>
<dbReference type="GO" id="GO:0009089">
    <property type="term" value="P:lysine biosynthetic process via diaminopimelate"/>
    <property type="evidence" value="ECO:0007669"/>
    <property type="project" value="UniProtKB-UniRule"/>
</dbReference>
<name>A0A7V3RDM0_9BACT</name>
<dbReference type="GO" id="GO:0019877">
    <property type="term" value="P:diaminopimelate biosynthetic process"/>
    <property type="evidence" value="ECO:0007669"/>
    <property type="project" value="UniProtKB-UniRule"/>
</dbReference>
<comment type="subcellular location">
    <subcellularLocation>
        <location evidence="13">Cytoplasm</location>
    </subcellularLocation>
</comment>
<dbReference type="PROSITE" id="PS01298">
    <property type="entry name" value="DAPB"/>
    <property type="match status" value="1"/>
</dbReference>
<evidence type="ECO:0000256" key="3">
    <source>
        <dbReference type="ARBA" id="ARBA00022605"/>
    </source>
</evidence>
<evidence type="ECO:0000256" key="6">
    <source>
        <dbReference type="ARBA" id="ARBA00023002"/>
    </source>
</evidence>
<dbReference type="Gene3D" id="3.40.50.720">
    <property type="entry name" value="NAD(P)-binding Rossmann-like Domain"/>
    <property type="match status" value="2"/>
</dbReference>
<keyword evidence="3 13" id="KW-0028">Amino-acid biosynthesis</keyword>
<evidence type="ECO:0000259" key="15">
    <source>
        <dbReference type="Pfam" id="PF05173"/>
    </source>
</evidence>
<evidence type="ECO:0000256" key="8">
    <source>
        <dbReference type="ARBA" id="ARBA00023154"/>
    </source>
</evidence>
<dbReference type="GO" id="GO:0050661">
    <property type="term" value="F:NADP binding"/>
    <property type="evidence" value="ECO:0007669"/>
    <property type="project" value="UniProtKB-UniRule"/>
</dbReference>
<dbReference type="InterPro" id="IPR036291">
    <property type="entry name" value="NAD(P)-bd_dom_sf"/>
</dbReference>
<feature type="active site" description="Proton donor/acceptor" evidence="13">
    <location>
        <position position="127"/>
    </location>
</feature>
<keyword evidence="8 13" id="KW-0457">Lysine biosynthesis</keyword>
<dbReference type="Pfam" id="PF05173">
    <property type="entry name" value="DapB_C"/>
    <property type="match status" value="1"/>
</dbReference>
<dbReference type="NCBIfam" id="TIGR00036">
    <property type="entry name" value="dapB"/>
    <property type="match status" value="1"/>
</dbReference>
<keyword evidence="6 13" id="KW-0560">Oxidoreductase</keyword>
<proteinExistence type="inferred from homology"/>
<dbReference type="HAMAP" id="MF_00102">
    <property type="entry name" value="DapB"/>
    <property type="match status" value="1"/>
</dbReference>
<keyword evidence="7 13" id="KW-0520">NAD</keyword>